<dbReference type="EMBL" id="MCRM02000024">
    <property type="protein sequence ID" value="PNV73328.1"/>
    <property type="molecule type" value="Genomic_DNA"/>
</dbReference>
<name>A0ABX4YEP7_9LEPT</name>
<dbReference type="RefSeq" id="WP_010410960.1">
    <property type="nucleotide sequence ID" value="NZ_MCRM02000024.1"/>
</dbReference>
<organism evidence="1 2">
    <name type="scientific">Leptospira inadai serovar Lyme</name>
    <dbReference type="NCBI Taxonomy" id="293084"/>
    <lineage>
        <taxon>Bacteria</taxon>
        <taxon>Pseudomonadati</taxon>
        <taxon>Spirochaetota</taxon>
        <taxon>Spirochaetia</taxon>
        <taxon>Leptospirales</taxon>
        <taxon>Leptospiraceae</taxon>
        <taxon>Leptospira</taxon>
    </lineage>
</organism>
<keyword evidence="2" id="KW-1185">Reference proteome</keyword>
<sequence>MKTPAERFQHILDNFPGTQEEFGNTIRKSRQLIGAYAGGKRIIPEATALVIELVHGYNKEWLLKGTGPEKTQLTNPIKALNRKDSDRRLIQKINAREGIVDIIEDLLQLSPKETETIHRTIKSIIRRGRK</sequence>
<reference evidence="1" key="1">
    <citation type="submission" date="2018-01" db="EMBL/GenBank/DDBJ databases">
        <title>Genomic characterization of Leptospira inadai serogroup Lyme isolated from captured rat in Brazil and comparative analysis with human reference strain.</title>
        <authorList>
            <person name="Moreno L.Z."/>
            <person name="Loureiro A.P."/>
            <person name="Miraglia F."/>
            <person name="Kremer F.S."/>
            <person name="Eslabao M.R."/>
            <person name="Dellagostin O.A."/>
            <person name="Lilenbaum W."/>
            <person name="Moreno A.M."/>
        </authorList>
    </citation>
    <scope>NUCLEOTIDE SEQUENCE [LARGE SCALE GENOMIC DNA]</scope>
    <source>
        <strain evidence="1">M34/99</strain>
    </source>
</reference>
<dbReference type="SUPFAM" id="SSF47413">
    <property type="entry name" value="lambda repressor-like DNA-binding domains"/>
    <property type="match status" value="1"/>
</dbReference>
<protein>
    <recommendedName>
        <fullName evidence="3">DNA-binding helix-turn-helix protein</fullName>
    </recommendedName>
</protein>
<evidence type="ECO:0000313" key="2">
    <source>
        <dbReference type="Proteomes" id="UP000094669"/>
    </source>
</evidence>
<gene>
    <name evidence="1" type="ORF">BES34_017725</name>
</gene>
<evidence type="ECO:0000313" key="1">
    <source>
        <dbReference type="EMBL" id="PNV73328.1"/>
    </source>
</evidence>
<evidence type="ECO:0008006" key="3">
    <source>
        <dbReference type="Google" id="ProtNLM"/>
    </source>
</evidence>
<comment type="caution">
    <text evidence="1">The sequence shown here is derived from an EMBL/GenBank/DDBJ whole genome shotgun (WGS) entry which is preliminary data.</text>
</comment>
<proteinExistence type="predicted"/>
<accession>A0ABX4YEP7</accession>
<dbReference type="InterPro" id="IPR010982">
    <property type="entry name" value="Lambda_DNA-bd_dom_sf"/>
</dbReference>
<dbReference type="Proteomes" id="UP000094669">
    <property type="component" value="Unassembled WGS sequence"/>
</dbReference>